<dbReference type="Gene3D" id="3.30.10.10">
    <property type="entry name" value="Trypsin Inhibitor V, subunit A"/>
    <property type="match status" value="1"/>
</dbReference>
<keyword evidence="3" id="KW-1185">Reference proteome</keyword>
<dbReference type="RefSeq" id="XP_033604438.1">
    <property type="nucleotide sequence ID" value="XM_033746462.1"/>
</dbReference>
<protein>
    <submittedName>
        <fullName evidence="2">Uncharacterized protein</fullName>
    </submittedName>
</protein>
<dbReference type="AlphaFoldDB" id="A0A6A6WJJ9"/>
<proteinExistence type="predicted"/>
<dbReference type="EMBL" id="ML996566">
    <property type="protein sequence ID" value="KAF2761987.1"/>
    <property type="molecule type" value="Genomic_DNA"/>
</dbReference>
<feature type="compositionally biased region" description="Polar residues" evidence="1">
    <location>
        <begin position="145"/>
        <end position="154"/>
    </location>
</feature>
<dbReference type="OrthoDB" id="10013825at2759"/>
<feature type="region of interest" description="Disordered" evidence="1">
    <location>
        <begin position="284"/>
        <end position="306"/>
    </location>
</feature>
<evidence type="ECO:0000256" key="1">
    <source>
        <dbReference type="SAM" id="MobiDB-lite"/>
    </source>
</evidence>
<sequence>MADRAEEWKTKLIGKKLGDNHDDSTFSKTDLPEGHRVLEENEPTTKEFFVDRLNVVKDKEGVVSRSPTSAKLGPAGSPIKDLIPYMPTEEYFQELFDGARWMRNSNERTEHNDNCPTDKVDDSSWLLKSFDKNETPPTGADNSDHPVSSESQNNVRDGRRALVGMMDEAQVLLRQFYNSETRVPEKKELPTLKDDTSTEDGMKAWVKLLEDQQAELEENLMSLEGHKRVDGFIEQRAKSSSFTGLPPHPQQDPRERSRQLARRMRCFIDRTRGALKVLRSRIRSMRKVRKEPPTGPRSWDDPRDHEEECLDDKMDRMNDWSSRFEHGRLVRGRGPPYGKRGYGRL</sequence>
<reference evidence="2" key="1">
    <citation type="journal article" date="2020" name="Stud. Mycol.">
        <title>101 Dothideomycetes genomes: a test case for predicting lifestyles and emergence of pathogens.</title>
        <authorList>
            <person name="Haridas S."/>
            <person name="Albert R."/>
            <person name="Binder M."/>
            <person name="Bloem J."/>
            <person name="Labutti K."/>
            <person name="Salamov A."/>
            <person name="Andreopoulos B."/>
            <person name="Baker S."/>
            <person name="Barry K."/>
            <person name="Bills G."/>
            <person name="Bluhm B."/>
            <person name="Cannon C."/>
            <person name="Castanera R."/>
            <person name="Culley D."/>
            <person name="Daum C."/>
            <person name="Ezra D."/>
            <person name="Gonzalez J."/>
            <person name="Henrissat B."/>
            <person name="Kuo A."/>
            <person name="Liang C."/>
            <person name="Lipzen A."/>
            <person name="Lutzoni F."/>
            <person name="Magnuson J."/>
            <person name="Mondo S."/>
            <person name="Nolan M."/>
            <person name="Ohm R."/>
            <person name="Pangilinan J."/>
            <person name="Park H.-J."/>
            <person name="Ramirez L."/>
            <person name="Alfaro M."/>
            <person name="Sun H."/>
            <person name="Tritt A."/>
            <person name="Yoshinaga Y."/>
            <person name="Zwiers L.-H."/>
            <person name="Turgeon B."/>
            <person name="Goodwin S."/>
            <person name="Spatafora J."/>
            <person name="Crous P."/>
            <person name="Grigoriev I."/>
        </authorList>
    </citation>
    <scope>NUCLEOTIDE SEQUENCE</scope>
    <source>
        <strain evidence="2">CBS 121739</strain>
    </source>
</reference>
<dbReference type="PANTHER" id="PTHR39600:SF1">
    <property type="entry name" value="PEPTIDASE INHIBITOR I78 FAMILY PROTEIN"/>
    <property type="match status" value="1"/>
</dbReference>
<name>A0A6A6WJJ9_9PEZI</name>
<feature type="region of interest" description="Disordered" evidence="1">
    <location>
        <begin position="129"/>
        <end position="154"/>
    </location>
</feature>
<evidence type="ECO:0000313" key="3">
    <source>
        <dbReference type="Proteomes" id="UP000799437"/>
    </source>
</evidence>
<accession>A0A6A6WJJ9</accession>
<dbReference type="PANTHER" id="PTHR39600">
    <property type="entry name" value="PEPTIDASE INHIBITOR I78 FAMILY PROTEIN"/>
    <property type="match status" value="1"/>
</dbReference>
<feature type="region of interest" description="Disordered" evidence="1">
    <location>
        <begin position="238"/>
        <end position="259"/>
    </location>
</feature>
<gene>
    <name evidence="2" type="ORF">EJ05DRAFT_496868</name>
</gene>
<dbReference type="GeneID" id="54487516"/>
<evidence type="ECO:0000313" key="2">
    <source>
        <dbReference type="EMBL" id="KAF2761987.1"/>
    </source>
</evidence>
<organism evidence="2 3">
    <name type="scientific">Pseudovirgaria hyperparasitica</name>
    <dbReference type="NCBI Taxonomy" id="470096"/>
    <lineage>
        <taxon>Eukaryota</taxon>
        <taxon>Fungi</taxon>
        <taxon>Dikarya</taxon>
        <taxon>Ascomycota</taxon>
        <taxon>Pezizomycotina</taxon>
        <taxon>Dothideomycetes</taxon>
        <taxon>Dothideomycetes incertae sedis</taxon>
        <taxon>Acrospermales</taxon>
        <taxon>Acrospermaceae</taxon>
        <taxon>Pseudovirgaria</taxon>
    </lineage>
</organism>
<dbReference type="Proteomes" id="UP000799437">
    <property type="component" value="Unassembled WGS sequence"/>
</dbReference>